<organism evidence="1 2">
    <name type="scientific">Agreia bicolorata</name>
    <dbReference type="NCBI Taxonomy" id="110935"/>
    <lineage>
        <taxon>Bacteria</taxon>
        <taxon>Bacillati</taxon>
        <taxon>Actinomycetota</taxon>
        <taxon>Actinomycetes</taxon>
        <taxon>Micrococcales</taxon>
        <taxon>Microbacteriaceae</taxon>
        <taxon>Agreia</taxon>
    </lineage>
</organism>
<name>A0ABR5CGD9_9MICO</name>
<keyword evidence="2" id="KW-1185">Reference proteome</keyword>
<protein>
    <submittedName>
        <fullName evidence="1">Uncharacterized protein</fullName>
    </submittedName>
</protein>
<dbReference type="RefSeq" id="WP_044441293.1">
    <property type="nucleotide sequence ID" value="NZ_JYFC01000003.1"/>
</dbReference>
<comment type="caution">
    <text evidence="1">The sequence shown here is derived from an EMBL/GenBank/DDBJ whole genome shotgun (WGS) entry which is preliminary data.</text>
</comment>
<gene>
    <name evidence="1" type="ORF">TZ00_10205</name>
</gene>
<dbReference type="Proteomes" id="UP000032503">
    <property type="component" value="Unassembled WGS sequence"/>
</dbReference>
<reference evidence="1 2" key="1">
    <citation type="journal article" date="2001" name="Int. J. Syst. Evol. Microbiol.">
        <title>Agreia bicolorata gen. nov., sp. nov., to accommodate actinobacteria isolated from narrow reed grass infected by the nematode Heteroanguina graminophila.</title>
        <authorList>
            <person name="Evtushenko L.I."/>
            <person name="Dorofeeva L.V."/>
            <person name="Dobrovolskaya T.G."/>
            <person name="Streshinskaya G.M."/>
            <person name="Subbotin S.A."/>
            <person name="Tiedje J.M."/>
        </authorList>
    </citation>
    <scope>NUCLEOTIDE SEQUENCE [LARGE SCALE GENOMIC DNA]</scope>
    <source>
        <strain evidence="1 2">VKM Ac-1804</strain>
    </source>
</reference>
<sequence>MYNDDIWNYEIGLSAQEGLTSARALDVEAALDLLQRFGWRGITLDLLRDIQTEAFGPEPQ</sequence>
<evidence type="ECO:0000313" key="1">
    <source>
        <dbReference type="EMBL" id="KJC64682.1"/>
    </source>
</evidence>
<proteinExistence type="predicted"/>
<evidence type="ECO:0000313" key="2">
    <source>
        <dbReference type="Proteomes" id="UP000032503"/>
    </source>
</evidence>
<dbReference type="EMBL" id="JYFC01000003">
    <property type="protein sequence ID" value="KJC64682.1"/>
    <property type="molecule type" value="Genomic_DNA"/>
</dbReference>
<accession>A0ABR5CGD9</accession>